<sequence length="198" mass="21189">MKFTLFALALCLLCVNALVVPPPSEDSSLDLDGDWRISIEDLRIFDATYKVIKTALRSIKGLNCVFKWVAGIQDSATSFNRNVIGCGVTASKDLTNLINANIKIISTCSSIVNLKSEGGVCANTDTEGSKISNSCFIKTLRSVYSLKKQVANVITLAGKLPTTGPNAVACVNDSVSTLVTYYTAFPQNMVTCSKLTSS</sequence>
<keyword evidence="2" id="KW-1185">Reference proteome</keyword>
<gene>
    <name evidence="3" type="primary">LOC108082910</name>
</gene>
<organism evidence="2 3">
    <name type="scientific">Drosophila kikkawai</name>
    <name type="common">Fruit fly</name>
    <dbReference type="NCBI Taxonomy" id="30033"/>
    <lineage>
        <taxon>Eukaryota</taxon>
        <taxon>Metazoa</taxon>
        <taxon>Ecdysozoa</taxon>
        <taxon>Arthropoda</taxon>
        <taxon>Hexapoda</taxon>
        <taxon>Insecta</taxon>
        <taxon>Pterygota</taxon>
        <taxon>Neoptera</taxon>
        <taxon>Endopterygota</taxon>
        <taxon>Diptera</taxon>
        <taxon>Brachycera</taxon>
        <taxon>Muscomorpha</taxon>
        <taxon>Ephydroidea</taxon>
        <taxon>Drosophilidae</taxon>
        <taxon>Drosophila</taxon>
        <taxon>Sophophora</taxon>
    </lineage>
</organism>
<accession>A0A6P4JH92</accession>
<proteinExistence type="predicted"/>
<evidence type="ECO:0000313" key="3">
    <source>
        <dbReference type="RefSeq" id="XP_017033983.1"/>
    </source>
</evidence>
<evidence type="ECO:0000256" key="1">
    <source>
        <dbReference type="SAM" id="SignalP"/>
    </source>
</evidence>
<dbReference type="Proteomes" id="UP001652661">
    <property type="component" value="Chromosome X"/>
</dbReference>
<reference evidence="3" key="1">
    <citation type="submission" date="2025-08" db="UniProtKB">
        <authorList>
            <consortium name="RefSeq"/>
        </authorList>
    </citation>
    <scope>IDENTIFICATION</scope>
    <source>
        <strain evidence="3">14028-0561.14</strain>
        <tissue evidence="3">Whole fly</tissue>
    </source>
</reference>
<dbReference type="RefSeq" id="XP_017033983.1">
    <property type="nucleotide sequence ID" value="XM_017178494.1"/>
</dbReference>
<dbReference type="OMA" id="VKGFNCI"/>
<name>A0A6P4JH92_DROKI</name>
<feature type="signal peptide" evidence="1">
    <location>
        <begin position="1"/>
        <end position="17"/>
    </location>
</feature>
<evidence type="ECO:0000313" key="2">
    <source>
        <dbReference type="Proteomes" id="UP001652661"/>
    </source>
</evidence>
<keyword evidence="1" id="KW-0732">Signal</keyword>
<dbReference type="GeneID" id="108082910"/>
<dbReference type="OrthoDB" id="7972585at2759"/>
<feature type="chain" id="PRO_5027758944" evidence="1">
    <location>
        <begin position="18"/>
        <end position="198"/>
    </location>
</feature>
<dbReference type="AlphaFoldDB" id="A0A6P4JH92"/>
<protein>
    <submittedName>
        <fullName evidence="3">Uncharacterized protein</fullName>
    </submittedName>
</protein>